<dbReference type="Proteomes" id="UP001165960">
    <property type="component" value="Unassembled WGS sequence"/>
</dbReference>
<protein>
    <submittedName>
        <fullName evidence="1">mRNA splicing protein prp28</fullName>
        <ecNumber evidence="1">3.6.4.13</ecNumber>
    </submittedName>
</protein>
<organism evidence="1 2">
    <name type="scientific">Entomophthora muscae</name>
    <dbReference type="NCBI Taxonomy" id="34485"/>
    <lineage>
        <taxon>Eukaryota</taxon>
        <taxon>Fungi</taxon>
        <taxon>Fungi incertae sedis</taxon>
        <taxon>Zoopagomycota</taxon>
        <taxon>Entomophthoromycotina</taxon>
        <taxon>Entomophthoromycetes</taxon>
        <taxon>Entomophthorales</taxon>
        <taxon>Entomophthoraceae</taxon>
        <taxon>Entomophthora</taxon>
    </lineage>
</organism>
<sequence length="520" mass="58717">MFGRGHFAGFDDDVQPKEKSRFYDRLMEERRSEMEKSRASELLKLAKSKEVKVQYDDRHWSDKPLDQMRDRDWRIFKEDFNISTKGGSIPNPLRSWKESELPPRILEVIDKVGYKDPTPIQRQTIPIGLQNRDIIGVAETGSGKTASFVIPMLVYISTRPPLRDNPELQALGPYAIILAPTRELALQIEQETIKFATPMGYKCVSIIGGHSITDQAFNLRDGAEIVIAAPGRLKDCLERRIIVLSQCTYVVMDEADRMIDMGFEPDVNFILDALPVSNVRNESSFPDFVVESAADQKFRQTIMFSATMPVAVERLAKRYLRNPATVTIGNVGQAVESVEQIVEMISDENRKRTRMLEILQRGFEPPIMIFVKQKKSCDRIALDLKNNGYRSVILHGGKNQEQRESALAQLKDGTADVLVATDVAGRGIDVKDVSLVLNFDMAKSIEDYTHRIGRTGRAGKSGTAITFLGSYDSEVFYDLRQMLLKSSQARIPPELNNHEAALTKPGTFAPKRRNEEVIFN</sequence>
<dbReference type="EC" id="3.6.4.13" evidence="1"/>
<dbReference type="EMBL" id="QTSX02005060">
    <property type="protein sequence ID" value="KAJ9061528.1"/>
    <property type="molecule type" value="Genomic_DNA"/>
</dbReference>
<proteinExistence type="predicted"/>
<keyword evidence="1" id="KW-0378">Hydrolase</keyword>
<reference evidence="1" key="1">
    <citation type="submission" date="2022-04" db="EMBL/GenBank/DDBJ databases">
        <title>Genome of the entomopathogenic fungus Entomophthora muscae.</title>
        <authorList>
            <person name="Elya C."/>
            <person name="Lovett B.R."/>
            <person name="Lee E."/>
            <person name="Macias A.M."/>
            <person name="Hajek A.E."/>
            <person name="De Bivort B.L."/>
            <person name="Kasson M.T."/>
            <person name="De Fine Licht H.H."/>
            <person name="Stajich J.E."/>
        </authorList>
    </citation>
    <scope>NUCLEOTIDE SEQUENCE</scope>
    <source>
        <strain evidence="1">Berkeley</strain>
    </source>
</reference>
<gene>
    <name evidence="1" type="primary">PRP28</name>
    <name evidence="1" type="ORF">DSO57_1019720</name>
</gene>
<name>A0ACC2SGU4_9FUNG</name>
<evidence type="ECO:0000313" key="1">
    <source>
        <dbReference type="EMBL" id="KAJ9061528.1"/>
    </source>
</evidence>
<comment type="caution">
    <text evidence="1">The sequence shown here is derived from an EMBL/GenBank/DDBJ whole genome shotgun (WGS) entry which is preliminary data.</text>
</comment>
<accession>A0ACC2SGU4</accession>
<evidence type="ECO:0000313" key="2">
    <source>
        <dbReference type="Proteomes" id="UP001165960"/>
    </source>
</evidence>
<keyword evidence="2" id="KW-1185">Reference proteome</keyword>